<dbReference type="PROSITE" id="PS50082">
    <property type="entry name" value="WD_REPEATS_2"/>
    <property type="match status" value="1"/>
</dbReference>
<feature type="repeat" description="WD" evidence="2">
    <location>
        <begin position="766"/>
        <end position="796"/>
    </location>
</feature>
<dbReference type="InterPro" id="IPR027417">
    <property type="entry name" value="P-loop_NTPase"/>
</dbReference>
<dbReference type="SUPFAM" id="SSF52540">
    <property type="entry name" value="P-loop containing nucleoside triphosphate hydrolases"/>
    <property type="match status" value="1"/>
</dbReference>
<dbReference type="PANTHER" id="PTHR10039">
    <property type="entry name" value="AMELOGENIN"/>
    <property type="match status" value="1"/>
</dbReference>
<evidence type="ECO:0000313" key="4">
    <source>
        <dbReference type="EMBL" id="KAF8750321.1"/>
    </source>
</evidence>
<dbReference type="InterPro" id="IPR015943">
    <property type="entry name" value="WD40/YVTN_repeat-like_dom_sf"/>
</dbReference>
<evidence type="ECO:0000256" key="1">
    <source>
        <dbReference type="ARBA" id="ARBA00022737"/>
    </source>
</evidence>
<dbReference type="InterPro" id="IPR001680">
    <property type="entry name" value="WD40_rpt"/>
</dbReference>
<comment type="caution">
    <text evidence="4">The sequence shown here is derived from an EMBL/GenBank/DDBJ whole genome shotgun (WGS) entry which is preliminary data.</text>
</comment>
<accession>A0A8H7I6K4</accession>
<dbReference type="Gene3D" id="2.130.10.10">
    <property type="entry name" value="YVTN repeat-like/Quinoprotein amine dehydrogenase"/>
    <property type="match status" value="1"/>
</dbReference>
<evidence type="ECO:0000313" key="5">
    <source>
        <dbReference type="Proteomes" id="UP000614334"/>
    </source>
</evidence>
<dbReference type="InterPro" id="IPR007111">
    <property type="entry name" value="NACHT_NTPase"/>
</dbReference>
<dbReference type="Proteomes" id="UP000614334">
    <property type="component" value="Unassembled WGS sequence"/>
</dbReference>
<dbReference type="Gene3D" id="3.40.50.300">
    <property type="entry name" value="P-loop containing nucleotide triphosphate hydrolases"/>
    <property type="match status" value="1"/>
</dbReference>
<reference evidence="4" key="1">
    <citation type="submission" date="2020-09" db="EMBL/GenBank/DDBJ databases">
        <title>Comparative genome analyses of four rice-infecting Rhizoctonia solani isolates reveal extensive enrichment of homogalacturonan modification genes.</title>
        <authorList>
            <person name="Lee D.-Y."/>
            <person name="Jeon J."/>
            <person name="Kim K.-T."/>
            <person name="Cheong K."/>
            <person name="Song H."/>
            <person name="Choi G."/>
            <person name="Ko J."/>
            <person name="Opiyo S.O."/>
            <person name="Zuo S."/>
            <person name="Madhav S."/>
            <person name="Lee Y.-H."/>
            <person name="Wang G.-L."/>
        </authorList>
    </citation>
    <scope>NUCLEOTIDE SEQUENCE</scope>
    <source>
        <strain evidence="4">AG1-IA B2</strain>
    </source>
</reference>
<sequence>MRLKYPAPPQAKYLTQGLPLRFLVIYRPPPPPIEDSPMQTLSSLLTMRLHLPRGLDKALKVFRQGVGLFPPLQATIDDVISCFDTLEIDPGYKTEYEELLLELEALSQTLANHVRKSNPAHMSDFITRMRRSIAKQIKVIEKKRDQPIERNIAKAEQDQREVLRAYHGSRGRSANYKVWSSVEEQTANNRLKELSPSKSAVYNSTLATEVNRRSCTEHTRTQILLELDEWSADSQTPNIYWMSGMAGTGKTTIAYTFAETLRKCGLLGASFFCTRTSSECQDVGRIIPTITYQLARYSMSFQTAVVEVLGRDPDIGTQAITEQCERLIKEPLDRVKDDIPDGLVVVIDALDECNSTNGVGMMLDVLFRVAADLPVKFFVTSRPEPDIRHRIESQSDRSRSICRLHDIEESLVQADVELYIRKNLQTALYPSLRSAILRGCPVACQYAATSIRYIRRKRTMADQDRLEAILAIFQIGSTTRRKNQRSKTRCVEYYGRQFALETGRRRHTRSTHRHKADKGRHAAAVSVLGAARVRTQEQDHHAAASFPDFVFDKTRSTRFYCNEAKHSQLLAERCFKRPDNKVNLAHAVVCCALLGDHVVKSTPCEAVRKGLKDFLIVSTAFLDGGAEPEAYVRQGHHHAVGAQAWLTAESGSLDLMQSVNDSRIFVSKYAPDRSRSRAPHIYISALAFCITQARYTNSTGSYSGAPSSARVCNRAKSNGATCNMAYALVCPLASISPDRSRFAVGFLNGTVRVLHGHSGAVALGPLEGRTREVNCVAFSPNGLLLASGSGHGTVTVRMRKRELYI</sequence>
<dbReference type="InterPro" id="IPR056884">
    <property type="entry name" value="NPHP3-like_N"/>
</dbReference>
<evidence type="ECO:0000259" key="3">
    <source>
        <dbReference type="PROSITE" id="PS50837"/>
    </source>
</evidence>
<dbReference type="AlphaFoldDB" id="A0A8H7I6K4"/>
<proteinExistence type="predicted"/>
<dbReference type="Pfam" id="PF00400">
    <property type="entry name" value="WD40"/>
    <property type="match status" value="1"/>
</dbReference>
<dbReference type="Pfam" id="PF24883">
    <property type="entry name" value="NPHP3_N"/>
    <property type="match status" value="1"/>
</dbReference>
<dbReference type="EMBL" id="JACYCF010000021">
    <property type="protein sequence ID" value="KAF8750321.1"/>
    <property type="molecule type" value="Genomic_DNA"/>
</dbReference>
<name>A0A8H7I6K4_9AGAM</name>
<keyword evidence="2" id="KW-0853">WD repeat</keyword>
<feature type="domain" description="NACHT" evidence="3">
    <location>
        <begin position="238"/>
        <end position="383"/>
    </location>
</feature>
<keyword evidence="1" id="KW-0677">Repeat</keyword>
<dbReference type="SUPFAM" id="SSF50978">
    <property type="entry name" value="WD40 repeat-like"/>
    <property type="match status" value="1"/>
</dbReference>
<evidence type="ECO:0000256" key="2">
    <source>
        <dbReference type="PROSITE-ProRule" id="PRU00221"/>
    </source>
</evidence>
<organism evidence="4 5">
    <name type="scientific">Rhizoctonia solani</name>
    <dbReference type="NCBI Taxonomy" id="456999"/>
    <lineage>
        <taxon>Eukaryota</taxon>
        <taxon>Fungi</taxon>
        <taxon>Dikarya</taxon>
        <taxon>Basidiomycota</taxon>
        <taxon>Agaricomycotina</taxon>
        <taxon>Agaricomycetes</taxon>
        <taxon>Cantharellales</taxon>
        <taxon>Ceratobasidiaceae</taxon>
        <taxon>Rhizoctonia</taxon>
    </lineage>
</organism>
<protein>
    <submittedName>
        <fullName evidence="4">WD40 repeat-like protein</fullName>
    </submittedName>
</protein>
<dbReference type="PROSITE" id="PS50837">
    <property type="entry name" value="NACHT"/>
    <property type="match status" value="1"/>
</dbReference>
<gene>
    <name evidence="4" type="ORF">RHS01_09385</name>
</gene>
<dbReference type="InterPro" id="IPR036322">
    <property type="entry name" value="WD40_repeat_dom_sf"/>
</dbReference>